<comment type="caution">
    <text evidence="14">The sequence shown here is derived from an EMBL/GenBank/DDBJ whole genome shotgun (WGS) entry which is preliminary data.</text>
</comment>
<dbReference type="PANTHER" id="PTHR31462:SF5">
    <property type="entry name" value="ENDOSOMAL_LYSOSOMAL PROTON CHANNEL TMEM175"/>
    <property type="match status" value="1"/>
</dbReference>
<organism evidence="14 16">
    <name type="scientific">Methanoculleus marisnigri</name>
    <dbReference type="NCBI Taxonomy" id="2198"/>
    <lineage>
        <taxon>Archaea</taxon>
        <taxon>Methanobacteriati</taxon>
        <taxon>Methanobacteriota</taxon>
        <taxon>Stenosarchaea group</taxon>
        <taxon>Methanomicrobia</taxon>
        <taxon>Methanomicrobiales</taxon>
        <taxon>Methanomicrobiaceae</taxon>
        <taxon>Methanoculleus</taxon>
    </lineage>
</organism>
<dbReference type="GO" id="GO:0005267">
    <property type="term" value="F:potassium channel activity"/>
    <property type="evidence" value="ECO:0007669"/>
    <property type="project" value="UniProtKB-KW"/>
</dbReference>
<evidence type="ECO:0000256" key="10">
    <source>
        <dbReference type="ARBA" id="ARBA00023136"/>
    </source>
</evidence>
<keyword evidence="7" id="KW-0630">Potassium</keyword>
<dbReference type="Proteomes" id="UP000054598">
    <property type="component" value="Unassembled WGS sequence"/>
</dbReference>
<keyword evidence="8 13" id="KW-1133">Transmembrane helix</keyword>
<evidence type="ECO:0000256" key="13">
    <source>
        <dbReference type="SAM" id="Phobius"/>
    </source>
</evidence>
<keyword evidence="10 13" id="KW-0472">Membrane</keyword>
<evidence type="ECO:0000256" key="1">
    <source>
        <dbReference type="ARBA" id="ARBA00004141"/>
    </source>
</evidence>
<dbReference type="EMBL" id="LGHE01000033">
    <property type="protein sequence ID" value="KUL03535.1"/>
    <property type="molecule type" value="Genomic_DNA"/>
</dbReference>
<evidence type="ECO:0000256" key="6">
    <source>
        <dbReference type="ARBA" id="ARBA00022826"/>
    </source>
</evidence>
<evidence type="ECO:0000313" key="16">
    <source>
        <dbReference type="Proteomes" id="UP000054323"/>
    </source>
</evidence>
<evidence type="ECO:0000256" key="7">
    <source>
        <dbReference type="ARBA" id="ARBA00022958"/>
    </source>
</evidence>
<dbReference type="GO" id="GO:0015252">
    <property type="term" value="F:proton channel activity"/>
    <property type="evidence" value="ECO:0007669"/>
    <property type="project" value="InterPro"/>
</dbReference>
<feature type="transmembrane region" description="Helical" evidence="13">
    <location>
        <begin position="28"/>
        <end position="47"/>
    </location>
</feature>
<evidence type="ECO:0000256" key="12">
    <source>
        <dbReference type="ARBA" id="ARBA00034430"/>
    </source>
</evidence>
<evidence type="ECO:0000313" key="15">
    <source>
        <dbReference type="EMBL" id="KUL03535.1"/>
    </source>
</evidence>
<feature type="transmembrane region" description="Helical" evidence="13">
    <location>
        <begin position="165"/>
        <end position="183"/>
    </location>
</feature>
<protein>
    <recommendedName>
        <fullName evidence="18">Integral membrane protein</fullName>
    </recommendedName>
</protein>
<evidence type="ECO:0000256" key="2">
    <source>
        <dbReference type="ARBA" id="ARBA00006920"/>
    </source>
</evidence>
<evidence type="ECO:0008006" key="18">
    <source>
        <dbReference type="Google" id="ProtNLM"/>
    </source>
</evidence>
<reference evidence="14" key="1">
    <citation type="journal article" date="2015" name="MBio">
        <title>Genome-resolved metagenomic analysis reveals roles for candidate phyla and other microbial community members in biogeochemical transformations in oil reservoirs.</title>
        <authorList>
            <person name="Hu P."/>
            <person name="Tom L."/>
            <person name="Singh A."/>
            <person name="Thomas B.C."/>
            <person name="Baker B.J."/>
            <person name="Piceno Y.M."/>
            <person name="Andersen G.L."/>
            <person name="Banfield J.F."/>
        </authorList>
    </citation>
    <scope>NUCLEOTIDE SEQUENCE [LARGE SCALE GENOMIC DNA]</scope>
    <source>
        <strain evidence="14">62_101</strain>
        <strain evidence="15">63_41</strain>
    </source>
</reference>
<dbReference type="Pfam" id="PF06736">
    <property type="entry name" value="TMEM175"/>
    <property type="match status" value="1"/>
</dbReference>
<evidence type="ECO:0000256" key="4">
    <source>
        <dbReference type="ARBA" id="ARBA00022538"/>
    </source>
</evidence>
<dbReference type="AlphaFoldDB" id="A0A101GRU2"/>
<evidence type="ECO:0000256" key="8">
    <source>
        <dbReference type="ARBA" id="ARBA00022989"/>
    </source>
</evidence>
<keyword evidence="5 13" id="KW-0812">Transmembrane</keyword>
<sequence>MEPTDDADQASGRSPGFPKNRIEALTDGIFAIAMTLLVLSLDVPAGVNNPSAAAVMAMLTNLGPALYHYFLAFFILASFWIAHHVQMHRLRHIDSRFLWINIVALLFVTLVPFSTSLVGDYPDETFAAVAFEANLLILGLLFAAQWRYATQNGRLVHPGTDMQRGNLRVMVVPAVSVVAILLALAGMTWSTAAYALIPLVMHFLPRRR</sequence>
<keyword evidence="11" id="KW-0407">Ion channel</keyword>
<keyword evidence="3" id="KW-0813">Transport</keyword>
<dbReference type="InterPro" id="IPR010617">
    <property type="entry name" value="TMEM175-like"/>
</dbReference>
<accession>A0A101GRU2</accession>
<evidence type="ECO:0000313" key="17">
    <source>
        <dbReference type="Proteomes" id="UP000054598"/>
    </source>
</evidence>
<keyword evidence="4" id="KW-0633">Potassium transport</keyword>
<proteinExistence type="inferred from homology"/>
<gene>
    <name evidence="14" type="ORF">XD82_0299</name>
    <name evidence="15" type="ORF">XE10_0456</name>
</gene>
<dbReference type="PANTHER" id="PTHR31462">
    <property type="entry name" value="ENDOSOMAL/LYSOSOMAL POTASSIUM CHANNEL TMEM175"/>
    <property type="match status" value="1"/>
</dbReference>
<feature type="transmembrane region" description="Helical" evidence="13">
    <location>
        <begin position="125"/>
        <end position="144"/>
    </location>
</feature>
<evidence type="ECO:0000256" key="9">
    <source>
        <dbReference type="ARBA" id="ARBA00023065"/>
    </source>
</evidence>
<comment type="catalytic activity">
    <reaction evidence="12">
        <text>K(+)(in) = K(+)(out)</text>
        <dbReference type="Rhea" id="RHEA:29463"/>
        <dbReference type="ChEBI" id="CHEBI:29103"/>
    </reaction>
</comment>
<feature type="transmembrane region" description="Helical" evidence="13">
    <location>
        <begin position="97"/>
        <end position="119"/>
    </location>
</feature>
<evidence type="ECO:0000256" key="11">
    <source>
        <dbReference type="ARBA" id="ARBA00023303"/>
    </source>
</evidence>
<keyword evidence="6" id="KW-0631">Potassium channel</keyword>
<dbReference type="GO" id="GO:0016020">
    <property type="term" value="C:membrane"/>
    <property type="evidence" value="ECO:0007669"/>
    <property type="project" value="UniProtKB-SubCell"/>
</dbReference>
<evidence type="ECO:0000313" key="14">
    <source>
        <dbReference type="EMBL" id="KUK63470.1"/>
    </source>
</evidence>
<evidence type="ECO:0000256" key="3">
    <source>
        <dbReference type="ARBA" id="ARBA00022448"/>
    </source>
</evidence>
<reference evidence="16 17" key="2">
    <citation type="journal article" date="2015" name="MBio">
        <title>Genome-Resolved Metagenomic Analysis Reveals Roles for Candidate Phyla and Other Microbial Community Members in Biogeochemical Transformations in Oil Reservoirs.</title>
        <authorList>
            <person name="Hu P."/>
            <person name="Tom L."/>
            <person name="Singh A."/>
            <person name="Thomas B.C."/>
            <person name="Baker B.J."/>
            <person name="Piceno Y.M."/>
            <person name="Andersen G.L."/>
            <person name="Banfield J.F."/>
        </authorList>
    </citation>
    <scope>NUCLEOTIDE SEQUENCE [LARGE SCALE GENOMIC DNA]</scope>
</reference>
<keyword evidence="9" id="KW-0406">Ion transport</keyword>
<dbReference type="PATRIC" id="fig|2198.3.peg.246"/>
<name>A0A101GRU2_9EURY</name>
<dbReference type="Proteomes" id="UP000054323">
    <property type="component" value="Unassembled WGS sequence"/>
</dbReference>
<comment type="similarity">
    <text evidence="2">Belongs to the TMEM175 family.</text>
</comment>
<evidence type="ECO:0000256" key="5">
    <source>
        <dbReference type="ARBA" id="ARBA00022692"/>
    </source>
</evidence>
<dbReference type="EMBL" id="LGGD01000021">
    <property type="protein sequence ID" value="KUK63470.1"/>
    <property type="molecule type" value="Genomic_DNA"/>
</dbReference>
<feature type="transmembrane region" description="Helical" evidence="13">
    <location>
        <begin position="67"/>
        <end position="85"/>
    </location>
</feature>
<comment type="subcellular location">
    <subcellularLocation>
        <location evidence="1">Membrane</location>
        <topology evidence="1">Multi-pass membrane protein</topology>
    </subcellularLocation>
</comment>